<gene>
    <name evidence="1" type="ORF">BC792_12758</name>
</gene>
<dbReference type="AlphaFoldDB" id="A0A5S5D093"/>
<accession>A0A5S5D093</accession>
<organism evidence="1 2">
    <name type="scientific">Sphingobacterium allocomposti</name>
    <dbReference type="NCBI Taxonomy" id="415956"/>
    <lineage>
        <taxon>Bacteria</taxon>
        <taxon>Pseudomonadati</taxon>
        <taxon>Bacteroidota</taxon>
        <taxon>Sphingobacteriia</taxon>
        <taxon>Sphingobacteriales</taxon>
        <taxon>Sphingobacteriaceae</taxon>
        <taxon>Sphingobacterium</taxon>
    </lineage>
</organism>
<dbReference type="Proteomes" id="UP000325105">
    <property type="component" value="Unassembled WGS sequence"/>
</dbReference>
<proteinExistence type="predicted"/>
<evidence type="ECO:0000313" key="1">
    <source>
        <dbReference type="EMBL" id="TYP89457.1"/>
    </source>
</evidence>
<sequence length="295" mass="33807">MAKSETTFYNLAELSEIASKAAKAINSVSERLEAIERHIGIAKDEPKLDRWYKRAGRSLVYLTGITRGVGYGYGFDIDGNWFDRCNGNPIFIDCLVEATPQEVEEALVKEAKRRGFLTQGTFFKSFTDGGKVREVQPFECYDGKMNPIKLSFSSGFLYYEEGLKTSYGLCSNPRVFEDGKWAEIVNQPVDKFAELKEAHKKGEVIQVRYSSGDYWHDCDYPRWDSCLEYRIKPEEKPKVGDVCKFWDDGENKYVVSVLTKTKEGDNYPYHTNFDSFKYATTITKEEAINLLFGNQ</sequence>
<keyword evidence="2" id="KW-1185">Reference proteome</keyword>
<dbReference type="OrthoDB" id="1046953at2"/>
<reference evidence="1 2" key="1">
    <citation type="submission" date="2019-07" db="EMBL/GenBank/DDBJ databases">
        <title>Genomic Encyclopedia of Archaeal and Bacterial Type Strains, Phase II (KMG-II): from individual species to whole genera.</title>
        <authorList>
            <person name="Goeker M."/>
        </authorList>
    </citation>
    <scope>NUCLEOTIDE SEQUENCE [LARGE SCALE GENOMIC DNA]</scope>
    <source>
        <strain evidence="1 2">DSM 18850</strain>
    </source>
</reference>
<evidence type="ECO:0000313" key="2">
    <source>
        <dbReference type="Proteomes" id="UP000325105"/>
    </source>
</evidence>
<dbReference type="RefSeq" id="WP_148910047.1">
    <property type="nucleotide sequence ID" value="NZ_VNHX01000027.1"/>
</dbReference>
<name>A0A5S5D093_9SPHI</name>
<comment type="caution">
    <text evidence="1">The sequence shown here is derived from an EMBL/GenBank/DDBJ whole genome shotgun (WGS) entry which is preliminary data.</text>
</comment>
<dbReference type="EMBL" id="VNHX01000027">
    <property type="protein sequence ID" value="TYP89457.1"/>
    <property type="molecule type" value="Genomic_DNA"/>
</dbReference>
<protein>
    <submittedName>
        <fullName evidence="1">Uncharacterized protein</fullName>
    </submittedName>
</protein>